<dbReference type="Proteomes" id="UP000061569">
    <property type="component" value="Chromosome"/>
</dbReference>
<protein>
    <submittedName>
        <fullName evidence="1">Uncharacterized protein</fullName>
    </submittedName>
</protein>
<dbReference type="STRING" id="69.GLE_1086"/>
<name>A0A0S2DD34_LYSEN</name>
<proteinExistence type="predicted"/>
<dbReference type="PATRIC" id="fig|69.6.peg.1073"/>
<accession>A0A0S2DD34</accession>
<gene>
    <name evidence="1" type="ORF">GLE_1086</name>
</gene>
<evidence type="ECO:0000313" key="2">
    <source>
        <dbReference type="Proteomes" id="UP000061569"/>
    </source>
</evidence>
<reference evidence="1 2" key="1">
    <citation type="submission" date="2015-11" db="EMBL/GenBank/DDBJ databases">
        <title>Genome sequences of Lysobacter enzymogenes strain C3 and Lysobacter antibioticus ATCC 29479.</title>
        <authorList>
            <person name="Kobayashi D.Y."/>
        </authorList>
    </citation>
    <scope>NUCLEOTIDE SEQUENCE [LARGE SCALE GENOMIC DNA]</scope>
    <source>
        <strain evidence="1 2">C3</strain>
    </source>
</reference>
<dbReference type="KEGG" id="lez:GLE_1086"/>
<evidence type="ECO:0000313" key="1">
    <source>
        <dbReference type="EMBL" id="ALN56444.1"/>
    </source>
</evidence>
<sequence length="224" mass="24074">MPEQDAMHATNAIAARFRPIWLCVLLAPACTGPTFTHAPAKENAAMTHSPADASAPVESGQLIARVLKLIDSIHGAADLAPDNIERQTGLPVRIHSADRTEYAASGRIDADWAYSLTSVSYRQGQAPSRLDFEFIDARADRRKPADPAAICALDVEGCRRALSRQGFEEVRLAQHAPDPGFGFRGVEPLSFVRGKVEVSLLAYEDADPGEARACVAGLQISVQS</sequence>
<dbReference type="EMBL" id="CP013140">
    <property type="protein sequence ID" value="ALN56444.1"/>
    <property type="molecule type" value="Genomic_DNA"/>
</dbReference>
<dbReference type="AlphaFoldDB" id="A0A0S2DD34"/>
<organism evidence="1 2">
    <name type="scientific">Lysobacter enzymogenes</name>
    <dbReference type="NCBI Taxonomy" id="69"/>
    <lineage>
        <taxon>Bacteria</taxon>
        <taxon>Pseudomonadati</taxon>
        <taxon>Pseudomonadota</taxon>
        <taxon>Gammaproteobacteria</taxon>
        <taxon>Lysobacterales</taxon>
        <taxon>Lysobacteraceae</taxon>
        <taxon>Lysobacter</taxon>
    </lineage>
</organism>